<keyword evidence="6 8" id="KW-0472">Membrane</keyword>
<feature type="compositionally biased region" description="Basic and acidic residues" evidence="7">
    <location>
        <begin position="673"/>
        <end position="682"/>
    </location>
</feature>
<dbReference type="PANTHER" id="PTHR31145">
    <property type="entry name" value="INTEGRAL MEMBRANE PROTEIN (AFU_ORTHOLOGUE AFUA_7G01610)"/>
    <property type="match status" value="1"/>
</dbReference>
<dbReference type="GO" id="GO:0016020">
    <property type="term" value="C:membrane"/>
    <property type="evidence" value="ECO:0007669"/>
    <property type="project" value="UniProtKB-SubCell"/>
</dbReference>
<comment type="subcellular location">
    <subcellularLocation>
        <location evidence="1">Membrane</location>
        <topology evidence="1">Multi-pass membrane protein</topology>
    </subcellularLocation>
</comment>
<evidence type="ECO:0000256" key="7">
    <source>
        <dbReference type="SAM" id="MobiDB-lite"/>
    </source>
</evidence>
<keyword evidence="12" id="KW-1185">Reference proteome</keyword>
<evidence type="ECO:0000313" key="12">
    <source>
        <dbReference type="Proteomes" id="UP000243052"/>
    </source>
</evidence>
<reference evidence="11 12" key="1">
    <citation type="submission" date="2016-01" db="EMBL/GenBank/DDBJ databases">
        <title>Genome sequence of the yeast Holleya sinecauda.</title>
        <authorList>
            <person name="Dietrich F.S."/>
        </authorList>
    </citation>
    <scope>NUCLEOTIDE SEQUENCE [LARGE SCALE GENOMIC DNA]</scope>
    <source>
        <strain evidence="11 12">ATCC 58844</strain>
    </source>
</reference>
<dbReference type="AlphaFoldDB" id="A0A0X8HSB0"/>
<feature type="compositionally biased region" description="Polar residues" evidence="7">
    <location>
        <begin position="739"/>
        <end position="754"/>
    </location>
</feature>
<accession>A0A0X8HSB0</accession>
<dbReference type="STRING" id="45286.A0A0X8HSB0"/>
<evidence type="ECO:0000259" key="10">
    <source>
        <dbReference type="SMART" id="SM01320"/>
    </source>
</evidence>
<dbReference type="OrthoDB" id="5212126at2759"/>
<feature type="compositionally biased region" description="Polar residues" evidence="7">
    <location>
        <begin position="704"/>
        <end position="732"/>
    </location>
</feature>
<feature type="region of interest" description="Disordered" evidence="7">
    <location>
        <begin position="670"/>
        <end position="832"/>
    </location>
</feature>
<comment type="similarity">
    <text evidence="2">Belongs to the transient receptor potential (TRP) ion channel family.</text>
</comment>
<proteinExistence type="inferred from homology"/>
<feature type="compositionally biased region" description="Polar residues" evidence="7">
    <location>
        <begin position="767"/>
        <end position="783"/>
    </location>
</feature>
<organism evidence="11 12">
    <name type="scientific">Eremothecium sinecaudum</name>
    <dbReference type="NCBI Taxonomy" id="45286"/>
    <lineage>
        <taxon>Eukaryota</taxon>
        <taxon>Fungi</taxon>
        <taxon>Dikarya</taxon>
        <taxon>Ascomycota</taxon>
        <taxon>Saccharomycotina</taxon>
        <taxon>Saccharomycetes</taxon>
        <taxon>Saccharomycetales</taxon>
        <taxon>Saccharomycetaceae</taxon>
        <taxon>Eremothecium</taxon>
    </lineage>
</organism>
<feature type="chain" id="PRO_5007066939" evidence="9">
    <location>
        <begin position="25"/>
        <end position="832"/>
    </location>
</feature>
<keyword evidence="4 9" id="KW-0732">Signal</keyword>
<evidence type="ECO:0000256" key="3">
    <source>
        <dbReference type="ARBA" id="ARBA00022692"/>
    </source>
</evidence>
<gene>
    <name evidence="11" type="ORF">AW171_hschr42459</name>
</gene>
<feature type="transmembrane region" description="Helical" evidence="8">
    <location>
        <begin position="568"/>
        <end position="589"/>
    </location>
</feature>
<dbReference type="InterPro" id="IPR010308">
    <property type="entry name" value="TRP_C"/>
</dbReference>
<feature type="transmembrane region" description="Helical" evidence="8">
    <location>
        <begin position="512"/>
        <end position="532"/>
    </location>
</feature>
<evidence type="ECO:0000313" key="11">
    <source>
        <dbReference type="EMBL" id="AMD20564.1"/>
    </source>
</evidence>
<dbReference type="PANTHER" id="PTHR31145:SF2">
    <property type="entry name" value="FLAVIN CARRIER PROTEIN 2"/>
    <property type="match status" value="1"/>
</dbReference>
<dbReference type="Pfam" id="PF14558">
    <property type="entry name" value="TRP_N"/>
    <property type="match status" value="1"/>
</dbReference>
<protein>
    <submittedName>
        <fullName evidence="11">HDL180Cp</fullName>
    </submittedName>
</protein>
<dbReference type="Pfam" id="PF06011">
    <property type="entry name" value="TRP"/>
    <property type="match status" value="1"/>
</dbReference>
<dbReference type="RefSeq" id="XP_017987560.1">
    <property type="nucleotide sequence ID" value="XM_018131862.1"/>
</dbReference>
<dbReference type="SMART" id="SM01320">
    <property type="entry name" value="TRP_N"/>
    <property type="match status" value="1"/>
</dbReference>
<dbReference type="GeneID" id="28723812"/>
<sequence>MHNIFVGLGAVLWVLLSVILGVEGADDRHMKISSLLTCMQNSQFQSTKFDVKFSPETNKVNFVIDARTTLTDEIVAEVDLIAYGVVALRRQIDFCNAGIQALCQPKVGRIDINSSYTLSESITKMIPSVVYSIPDLDAQVRVKVYAKNDMQTQLACVQAVLSNDKTVQTRYASWPIAAIAGIGVLTSGAVSIAGHSTTAAHIASNSISLFIYFQNLAITSMMGVASVPPIAGAWLQNFQWSMGIIRFPLMQKFFTWYVRSTGGTPVVVHDNRNLLSISVQKRMVKRALASGARSIYDSLSNIGSFIANPVSKLTLSSAEDVNFENTLTDKDLYTTNERDPDSYINKILVLHGIQRVAFKAGIELSNVFLTGIAFLVLFVVAIVVCLVLFKIIVELLTKARIIKEHSKFVEYKRSWGSIIKGTLFRIAIIAFPQVSLLAIWEFTQTDSPAVVVDAVVIFAVIAIVLLYGAFRVISRGRESTRLYKTPAYMLFGDSNFLNRFGFLYVQFKADKYWWLIPLLTYSFLRSLTIAVLQNHGKVQAPLVFVIEIVYFVAICVMKPYLDKRTNAFNIVIHLINLLNSIFFVFFSNLFKQPPIVSSIMAVVLFILNAVFALFLLIFTIVTCALALVHRNPDARYQPMKDDRVSFIPKVGYGKAEKNLRDLSRTVLSSSDTDTEKKLREDSLLPSPAAKARGLMDDDYDDSSALGSQSVGPRSITGSSSFADPNAFRNSPSYHKVPTAPSTGSDSRTASNRQVYNGALRRPEDPFHTNTAFRQDHNVQNNNPYEGFINNAGPYGNKANNSTNSFQFANNPNNSSHTDFNSGTSNTKNPQYI</sequence>
<dbReference type="Proteomes" id="UP000243052">
    <property type="component" value="Chromosome iv"/>
</dbReference>
<dbReference type="GO" id="GO:0055085">
    <property type="term" value="P:transmembrane transport"/>
    <property type="evidence" value="ECO:0007669"/>
    <property type="project" value="TreeGrafter"/>
</dbReference>
<dbReference type="EMBL" id="CP014244">
    <property type="protein sequence ID" value="AMD20564.1"/>
    <property type="molecule type" value="Genomic_DNA"/>
</dbReference>
<evidence type="ECO:0000256" key="2">
    <source>
        <dbReference type="ARBA" id="ARBA00010642"/>
    </source>
</evidence>
<feature type="signal peptide" evidence="9">
    <location>
        <begin position="1"/>
        <end position="24"/>
    </location>
</feature>
<keyword evidence="5 8" id="KW-1133">Transmembrane helix</keyword>
<name>A0A0X8HSB0_9SACH</name>
<dbReference type="InterPro" id="IPR040241">
    <property type="entry name" value="TRP_Flc/Pkd2-like"/>
</dbReference>
<feature type="transmembrane region" description="Helical" evidence="8">
    <location>
        <begin position="538"/>
        <end position="556"/>
    </location>
</feature>
<evidence type="ECO:0000256" key="6">
    <source>
        <dbReference type="ARBA" id="ARBA00023136"/>
    </source>
</evidence>
<feature type="compositionally biased region" description="Polar residues" evidence="7">
    <location>
        <begin position="797"/>
        <end position="832"/>
    </location>
</feature>
<dbReference type="InterPro" id="IPR032800">
    <property type="entry name" value="TRP_N"/>
</dbReference>
<evidence type="ECO:0000256" key="5">
    <source>
        <dbReference type="ARBA" id="ARBA00022989"/>
    </source>
</evidence>
<feature type="transmembrane region" description="Helical" evidence="8">
    <location>
        <begin position="422"/>
        <end position="443"/>
    </location>
</feature>
<feature type="transmembrane region" description="Helical" evidence="8">
    <location>
        <begin position="367"/>
        <end position="393"/>
    </location>
</feature>
<keyword evidence="3 8" id="KW-0812">Transmembrane</keyword>
<evidence type="ECO:0000256" key="9">
    <source>
        <dbReference type="SAM" id="SignalP"/>
    </source>
</evidence>
<feature type="domain" description="ML-like" evidence="10">
    <location>
        <begin position="28"/>
        <end position="168"/>
    </location>
</feature>
<dbReference type="GO" id="GO:0009272">
    <property type="term" value="P:fungal-type cell wall biogenesis"/>
    <property type="evidence" value="ECO:0007669"/>
    <property type="project" value="TreeGrafter"/>
</dbReference>
<feature type="transmembrane region" description="Helical" evidence="8">
    <location>
        <begin position="595"/>
        <end position="628"/>
    </location>
</feature>
<evidence type="ECO:0000256" key="8">
    <source>
        <dbReference type="SAM" id="Phobius"/>
    </source>
</evidence>
<feature type="transmembrane region" description="Helical" evidence="8">
    <location>
        <begin position="449"/>
        <end position="470"/>
    </location>
</feature>
<evidence type="ECO:0000256" key="1">
    <source>
        <dbReference type="ARBA" id="ARBA00004141"/>
    </source>
</evidence>
<evidence type="ECO:0000256" key="4">
    <source>
        <dbReference type="ARBA" id="ARBA00022729"/>
    </source>
</evidence>